<keyword evidence="14 18" id="KW-0186">Copper</keyword>
<feature type="transmembrane region" description="Helical" evidence="18">
    <location>
        <begin position="94"/>
        <end position="115"/>
    </location>
</feature>
<keyword evidence="15 18" id="KW-0472">Membrane</keyword>
<feature type="transmembrane region" description="Helical" evidence="18">
    <location>
        <begin position="400"/>
        <end position="422"/>
    </location>
</feature>
<evidence type="ECO:0000256" key="12">
    <source>
        <dbReference type="ARBA" id="ARBA00022989"/>
    </source>
</evidence>
<keyword evidence="8 17" id="KW-0812">Transmembrane</keyword>
<dbReference type="InterPro" id="IPR023616">
    <property type="entry name" value="Cyt_c_oxase-like_su1_dom"/>
</dbReference>
<feature type="transmembrane region" description="Helical" evidence="18">
    <location>
        <begin position="303"/>
        <end position="322"/>
    </location>
</feature>
<evidence type="ECO:0000256" key="10">
    <source>
        <dbReference type="ARBA" id="ARBA00022967"/>
    </source>
</evidence>
<dbReference type="InterPro" id="IPR000883">
    <property type="entry name" value="Cyt_C_Oxase_1"/>
</dbReference>
<evidence type="ECO:0000256" key="4">
    <source>
        <dbReference type="ARBA" id="ARBA00022448"/>
    </source>
</evidence>
<organism evidence="20 21">
    <name type="scientific">Benzoatithermus flavus</name>
    <dbReference type="NCBI Taxonomy" id="3108223"/>
    <lineage>
        <taxon>Bacteria</taxon>
        <taxon>Pseudomonadati</taxon>
        <taxon>Pseudomonadota</taxon>
        <taxon>Alphaproteobacteria</taxon>
        <taxon>Geminicoccales</taxon>
        <taxon>Geminicoccaceae</taxon>
        <taxon>Benzoatithermus</taxon>
    </lineage>
</organism>
<dbReference type="PANTHER" id="PTHR10422">
    <property type="entry name" value="CYTOCHROME C OXIDASE SUBUNIT 1"/>
    <property type="match status" value="1"/>
</dbReference>
<feature type="transmembrane region" description="Helical" evidence="18">
    <location>
        <begin position="50"/>
        <end position="74"/>
    </location>
</feature>
<comment type="catalytic activity">
    <reaction evidence="16 18">
        <text>4 Fe(II)-[cytochrome c] + O2 + 8 H(+)(in) = 4 Fe(III)-[cytochrome c] + 2 H2O + 4 H(+)(out)</text>
        <dbReference type="Rhea" id="RHEA:11436"/>
        <dbReference type="Rhea" id="RHEA-COMP:10350"/>
        <dbReference type="Rhea" id="RHEA-COMP:14399"/>
        <dbReference type="ChEBI" id="CHEBI:15377"/>
        <dbReference type="ChEBI" id="CHEBI:15378"/>
        <dbReference type="ChEBI" id="CHEBI:15379"/>
        <dbReference type="ChEBI" id="CHEBI:29033"/>
        <dbReference type="ChEBI" id="CHEBI:29034"/>
        <dbReference type="EC" id="7.1.1.9"/>
    </reaction>
</comment>
<feature type="transmembrane region" description="Helical" evidence="18">
    <location>
        <begin position="612"/>
        <end position="628"/>
    </location>
</feature>
<dbReference type="EC" id="7.1.1.9" evidence="18"/>
<feature type="transmembrane region" description="Helical" evidence="18">
    <location>
        <begin position="127"/>
        <end position="147"/>
    </location>
</feature>
<evidence type="ECO:0000256" key="8">
    <source>
        <dbReference type="ARBA" id="ARBA00022692"/>
    </source>
</evidence>
<keyword evidence="10" id="KW-1278">Translocase</keyword>
<dbReference type="EMBL" id="JBBLZC010000023">
    <property type="protein sequence ID" value="MEK0085198.1"/>
    <property type="molecule type" value="Genomic_DNA"/>
</dbReference>
<evidence type="ECO:0000256" key="5">
    <source>
        <dbReference type="ARBA" id="ARBA00022475"/>
    </source>
</evidence>
<evidence type="ECO:0000256" key="15">
    <source>
        <dbReference type="ARBA" id="ARBA00023136"/>
    </source>
</evidence>
<dbReference type="InterPro" id="IPR014241">
    <property type="entry name" value="Cyt_c_oxidase_su1_bac"/>
</dbReference>
<feature type="transmembrane region" description="Helical" evidence="18">
    <location>
        <begin position="211"/>
        <end position="240"/>
    </location>
</feature>
<evidence type="ECO:0000256" key="18">
    <source>
        <dbReference type="RuleBase" id="RU363061"/>
    </source>
</evidence>
<comment type="function">
    <text evidence="18">Cytochrome c oxidase is the component of the respiratory chain that catalyzes the reduction of oxygen to water. Subunits 1-3 form the functional core of the enzyme complex. CO I is the catalytic subunit of the enzyme. Electrons originating in cytochrome c are transferred via the copper A center of subunit 2 and heme A of subunit 1 to the bimetallic center formed by heme A3 and copper B.</text>
</comment>
<evidence type="ECO:0000313" key="20">
    <source>
        <dbReference type="EMBL" id="MEK0085198.1"/>
    </source>
</evidence>
<dbReference type="PANTHER" id="PTHR10422:SF35">
    <property type="entry name" value="CYTOCHROME BO(3) UBIQUINOL OXIDASE SUBUNIT 1"/>
    <property type="match status" value="1"/>
</dbReference>
<evidence type="ECO:0000256" key="9">
    <source>
        <dbReference type="ARBA" id="ARBA00022723"/>
    </source>
</evidence>
<dbReference type="SUPFAM" id="SSF81442">
    <property type="entry name" value="Cytochrome c oxidase subunit I-like"/>
    <property type="match status" value="1"/>
</dbReference>
<name>A0ABU8XVH4_9PROT</name>
<keyword evidence="5 18" id="KW-1003">Cell membrane</keyword>
<feature type="transmembrane region" description="Helical" evidence="18">
    <location>
        <begin position="334"/>
        <end position="355"/>
    </location>
</feature>
<feature type="transmembrane region" description="Helical" evidence="18">
    <location>
        <begin position="588"/>
        <end position="606"/>
    </location>
</feature>
<keyword evidence="11 17" id="KW-0249">Electron transport</keyword>
<evidence type="ECO:0000256" key="17">
    <source>
        <dbReference type="RuleBase" id="RU000370"/>
    </source>
</evidence>
<evidence type="ECO:0000256" key="11">
    <source>
        <dbReference type="ARBA" id="ARBA00022982"/>
    </source>
</evidence>
<feature type="transmembrane region" description="Helical" evidence="18">
    <location>
        <begin position="443"/>
        <end position="463"/>
    </location>
</feature>
<feature type="domain" description="Cytochrome oxidase subunit I profile" evidence="19">
    <location>
        <begin position="29"/>
        <end position="543"/>
    </location>
</feature>
<proteinExistence type="inferred from homology"/>
<sequence>MSASEASDLRDGPALDEAVTRARLEHTWRRPEGLWGWLVTVDHKEIGRRYIATALGFFALSGLLALTMRLQLALPESHLVGPDLYGQLFSMHGSAMMFLFAVPVMEAVAIYVVPLMCGTRNIAFPRLVAFSYWIYLCGGLFFFISFAGNTGADRGWFAYVPLSGPEYSPGKRVDTWAQMITFTEVAALAVSVALIVTILKQRAPGMSLDRMPLYLWAILVTSFMVLFAMPAVMLASSFLIMDRLIDTHFFNQAEGGSALLFQHLFWFFGHPEVYIIFIPALGFVSSIVATFARRPVFGHLPMVLALIATGILGFGLWVHHMFATGLPRLGNGFFTAASIMIAIPSGVQIFCWLATLWDGRPVFKTPLLYVLGFVFIFVLGGLTGVMVASVPLDLQVHDTYFVVAHFHYVLIGGAVFPLLGALHYHFPKITGRMPGERLGRLGFLLTFVGFNLAFFPMHILGLSGMPRRVYTYPSGLGWDGMNLLATIGAFTLAAGFLVFFLNLLLSLRRGAPAGDNPWGASTLEWATSSPPPVHAFAHVPLVRSREPLWEERESLPVVTGLRVDAREVLVTATVTAEPRVREPSPEPAIWPLLTALATTGLFIGSIYTPWAVVWGTVPVAVTLIGWFWPTKREQRKEKATEHAPGLAEAGA</sequence>
<feature type="transmembrane region" description="Helical" evidence="18">
    <location>
        <begin position="483"/>
        <end position="505"/>
    </location>
</feature>
<comment type="pathway">
    <text evidence="2 18">Energy metabolism; oxidative phosphorylation.</text>
</comment>
<evidence type="ECO:0000256" key="3">
    <source>
        <dbReference type="ARBA" id="ARBA00009578"/>
    </source>
</evidence>
<dbReference type="InterPro" id="IPR023615">
    <property type="entry name" value="Cyt_c_Oxase_su1_BS"/>
</dbReference>
<keyword evidence="7 17" id="KW-0679">Respiratory chain</keyword>
<evidence type="ECO:0000256" key="2">
    <source>
        <dbReference type="ARBA" id="ARBA00004673"/>
    </source>
</evidence>
<dbReference type="InterPro" id="IPR036927">
    <property type="entry name" value="Cyt_c_oxase-like_su1_sf"/>
</dbReference>
<evidence type="ECO:0000256" key="1">
    <source>
        <dbReference type="ARBA" id="ARBA00004651"/>
    </source>
</evidence>
<evidence type="ECO:0000256" key="14">
    <source>
        <dbReference type="ARBA" id="ARBA00023008"/>
    </source>
</evidence>
<keyword evidence="4 17" id="KW-0813">Transport</keyword>
<comment type="subcellular location">
    <subcellularLocation>
        <location evidence="1 18">Cell membrane</location>
        <topology evidence="1 18">Multi-pass membrane protein</topology>
    </subcellularLocation>
</comment>
<keyword evidence="6 17" id="KW-0349">Heme</keyword>
<feature type="transmembrane region" description="Helical" evidence="18">
    <location>
        <begin position="176"/>
        <end position="199"/>
    </location>
</feature>
<feature type="transmembrane region" description="Helical" evidence="18">
    <location>
        <begin position="367"/>
        <end position="388"/>
    </location>
</feature>
<comment type="caution">
    <text evidence="20">The sequence shown here is derived from an EMBL/GenBank/DDBJ whole genome shotgun (WGS) entry which is preliminary data.</text>
</comment>
<dbReference type="Proteomes" id="UP001375743">
    <property type="component" value="Unassembled WGS sequence"/>
</dbReference>
<keyword evidence="9 18" id="KW-0479">Metal-binding</keyword>
<dbReference type="CDD" id="cd01662">
    <property type="entry name" value="Ubiquinol_Oxidase_I"/>
    <property type="match status" value="1"/>
</dbReference>
<gene>
    <name evidence="20" type="primary">ctaD</name>
    <name evidence="20" type="ORF">U1T56_18750</name>
</gene>
<evidence type="ECO:0000256" key="13">
    <source>
        <dbReference type="ARBA" id="ARBA00023004"/>
    </source>
</evidence>
<feature type="transmembrane region" description="Helical" evidence="18">
    <location>
        <begin position="273"/>
        <end position="291"/>
    </location>
</feature>
<evidence type="ECO:0000259" key="19">
    <source>
        <dbReference type="PROSITE" id="PS50855"/>
    </source>
</evidence>
<evidence type="ECO:0000256" key="6">
    <source>
        <dbReference type="ARBA" id="ARBA00022617"/>
    </source>
</evidence>
<keyword evidence="13 18" id="KW-0408">Iron</keyword>
<dbReference type="Pfam" id="PF00115">
    <property type="entry name" value="COX1"/>
    <property type="match status" value="1"/>
</dbReference>
<dbReference type="PROSITE" id="PS50855">
    <property type="entry name" value="COX1"/>
    <property type="match status" value="1"/>
</dbReference>
<dbReference type="PRINTS" id="PR01165">
    <property type="entry name" value="CYCOXIDASEI"/>
</dbReference>
<keyword evidence="21" id="KW-1185">Reference proteome</keyword>
<protein>
    <recommendedName>
        <fullName evidence="18">Cytochrome c oxidase subunit 1</fullName>
        <ecNumber evidence="18">7.1.1.9</ecNumber>
    </recommendedName>
</protein>
<evidence type="ECO:0000256" key="16">
    <source>
        <dbReference type="ARBA" id="ARBA00047816"/>
    </source>
</evidence>
<comment type="similarity">
    <text evidence="3 17">Belongs to the heme-copper respiratory oxidase family.</text>
</comment>
<evidence type="ECO:0000313" key="21">
    <source>
        <dbReference type="Proteomes" id="UP001375743"/>
    </source>
</evidence>
<evidence type="ECO:0000256" key="7">
    <source>
        <dbReference type="ARBA" id="ARBA00022660"/>
    </source>
</evidence>
<dbReference type="NCBIfam" id="TIGR02891">
    <property type="entry name" value="CtaD_CoxA"/>
    <property type="match status" value="1"/>
</dbReference>
<keyword evidence="12 18" id="KW-1133">Transmembrane helix</keyword>
<accession>A0ABU8XVH4</accession>
<dbReference type="PROSITE" id="PS00077">
    <property type="entry name" value="COX1_CUB"/>
    <property type="match status" value="1"/>
</dbReference>
<reference evidence="20 21" key="1">
    <citation type="submission" date="2024-01" db="EMBL/GenBank/DDBJ databases">
        <title>Multi-omics insights into the function and evolution of sodium benzoate biodegradation pathways in Benzoatithermus flavus gen. nov., sp. nov. from hot spring.</title>
        <authorList>
            <person name="Hu C.-J."/>
            <person name="Li W.-J."/>
        </authorList>
    </citation>
    <scope>NUCLEOTIDE SEQUENCE [LARGE SCALE GENOMIC DNA]</scope>
    <source>
        <strain evidence="20 21">SYSU G07066</strain>
    </source>
</reference>
<dbReference type="Gene3D" id="1.20.210.10">
    <property type="entry name" value="Cytochrome c oxidase-like, subunit I domain"/>
    <property type="match status" value="1"/>
</dbReference>
<dbReference type="RefSeq" id="WP_418161046.1">
    <property type="nucleotide sequence ID" value="NZ_JBBLZC010000023.1"/>
</dbReference>